<dbReference type="AlphaFoldDB" id="A0A818MCX3"/>
<dbReference type="EMBL" id="CAJNON010000622">
    <property type="protein sequence ID" value="CAF1336745.1"/>
    <property type="molecule type" value="Genomic_DNA"/>
</dbReference>
<protein>
    <submittedName>
        <fullName evidence="10">Uncharacterized protein</fullName>
    </submittedName>
</protein>
<dbReference type="GO" id="GO:0005044">
    <property type="term" value="F:scavenger receptor activity"/>
    <property type="evidence" value="ECO:0007669"/>
    <property type="project" value="TreeGrafter"/>
</dbReference>
<dbReference type="Pfam" id="PF01130">
    <property type="entry name" value="CD36"/>
    <property type="match status" value="1"/>
</dbReference>
<feature type="transmembrane region" description="Helical" evidence="8">
    <location>
        <begin position="466"/>
        <end position="486"/>
    </location>
</feature>
<dbReference type="EMBL" id="CAJOAY010000206">
    <property type="protein sequence ID" value="CAF3585082.1"/>
    <property type="molecule type" value="Genomic_DNA"/>
</dbReference>
<dbReference type="PANTHER" id="PTHR11923:SF55">
    <property type="entry name" value="SCAVENGER RECEPTOR (CD36 FAMILY) RELATED"/>
    <property type="match status" value="1"/>
</dbReference>
<dbReference type="PRINTS" id="PR01609">
    <property type="entry name" value="CD36FAMILY"/>
</dbReference>
<evidence type="ECO:0000256" key="8">
    <source>
        <dbReference type="SAM" id="Phobius"/>
    </source>
</evidence>
<sequence length="518" mass="59411">MKTKEKNPSTTPQNSNVTKRIIIEALVVLIILIPAILLSVYLKQIITSRILKVVELKPNSEGYDTWLNPPTTIVRGYHLFNITNPDEIVIDPPLTTVKVNETPAYSYLLSATKKDIRWSNDNKAISYSIHRIFTRHKTQFNPSSVNDTGVWVDLLRAIFRTQFERKPGSSFFDIAGKNTFHRGNAIEQLEGFTSELFYLMRDKMKGPNIDKYGFIYRYNGSRSYNYTIRSEIFYSYYCCLGLMEKGQVLAFASENAPFSFSSPNTYPVTIYDGLTFVPMLFDKPTMNIFQADFCRPVTVKFNKVIRMFGGIDVHEYVIKFIDFDKCTVPSDINTCPELYKVDISKCISDSLPDNTIFLSKPHFFGSTDEEMKELNIEGLTPTRDQHEALIYFEPYSGTPLRAHHRVQLSIDATIDPMRKSSYGPDLEPTKLRGVRRVLPLLWIDQEVNIDDATISKLRMVHLVLRYGQIVIMVGAIILAFIIIGIIEFTGRRRKPTNENITPAEKSTRKPLLRQPDEL</sequence>
<organism evidence="10 11">
    <name type="scientific">Adineta steineri</name>
    <dbReference type="NCBI Taxonomy" id="433720"/>
    <lineage>
        <taxon>Eukaryota</taxon>
        <taxon>Metazoa</taxon>
        <taxon>Spiralia</taxon>
        <taxon>Gnathifera</taxon>
        <taxon>Rotifera</taxon>
        <taxon>Eurotatoria</taxon>
        <taxon>Bdelloidea</taxon>
        <taxon>Adinetida</taxon>
        <taxon>Adinetidae</taxon>
        <taxon>Adineta</taxon>
    </lineage>
</organism>
<evidence type="ECO:0000313" key="11">
    <source>
        <dbReference type="Proteomes" id="UP000663881"/>
    </source>
</evidence>
<evidence type="ECO:0000256" key="5">
    <source>
        <dbReference type="ARBA" id="ARBA00023136"/>
    </source>
</evidence>
<dbReference type="OrthoDB" id="10024078at2759"/>
<evidence type="ECO:0000256" key="2">
    <source>
        <dbReference type="ARBA" id="ARBA00010532"/>
    </source>
</evidence>
<evidence type="ECO:0000256" key="3">
    <source>
        <dbReference type="ARBA" id="ARBA00022692"/>
    </source>
</evidence>
<dbReference type="PANTHER" id="PTHR11923">
    <property type="entry name" value="SCAVENGER RECEPTOR CLASS B TYPE-1 SR-B1"/>
    <property type="match status" value="1"/>
</dbReference>
<evidence type="ECO:0000256" key="6">
    <source>
        <dbReference type="ARBA" id="ARBA00023180"/>
    </source>
</evidence>
<feature type="transmembrane region" description="Helical" evidence="8">
    <location>
        <begin position="21"/>
        <end position="42"/>
    </location>
</feature>
<dbReference type="GO" id="GO:0005737">
    <property type="term" value="C:cytoplasm"/>
    <property type="evidence" value="ECO:0007669"/>
    <property type="project" value="TreeGrafter"/>
</dbReference>
<reference evidence="10" key="1">
    <citation type="submission" date="2021-02" db="EMBL/GenBank/DDBJ databases">
        <authorList>
            <person name="Nowell W R."/>
        </authorList>
    </citation>
    <scope>NUCLEOTIDE SEQUENCE</scope>
</reference>
<name>A0A818MCX3_9BILA</name>
<accession>A0A818MCX3</accession>
<evidence type="ECO:0000256" key="4">
    <source>
        <dbReference type="ARBA" id="ARBA00022989"/>
    </source>
</evidence>
<keyword evidence="4 8" id="KW-1133">Transmembrane helix</keyword>
<dbReference type="Proteomes" id="UP000663881">
    <property type="component" value="Unassembled WGS sequence"/>
</dbReference>
<dbReference type="InterPro" id="IPR002159">
    <property type="entry name" value="CD36_fam"/>
</dbReference>
<gene>
    <name evidence="10" type="ORF">OKA104_LOCUS5812</name>
    <name evidence="9" type="ORF">VCS650_LOCUS32992</name>
</gene>
<keyword evidence="3 8" id="KW-0812">Transmembrane</keyword>
<feature type="region of interest" description="Disordered" evidence="7">
    <location>
        <begin position="495"/>
        <end position="518"/>
    </location>
</feature>
<comment type="caution">
    <text evidence="10">The sequence shown here is derived from an EMBL/GenBank/DDBJ whole genome shotgun (WGS) entry which is preliminary data.</text>
</comment>
<dbReference type="Proteomes" id="UP000663891">
    <property type="component" value="Unassembled WGS sequence"/>
</dbReference>
<evidence type="ECO:0000256" key="1">
    <source>
        <dbReference type="ARBA" id="ARBA00004370"/>
    </source>
</evidence>
<evidence type="ECO:0000313" key="10">
    <source>
        <dbReference type="EMBL" id="CAF3585082.1"/>
    </source>
</evidence>
<keyword evidence="5 8" id="KW-0472">Membrane</keyword>
<keyword evidence="6" id="KW-0325">Glycoprotein</keyword>
<evidence type="ECO:0000256" key="7">
    <source>
        <dbReference type="SAM" id="MobiDB-lite"/>
    </source>
</evidence>
<comment type="subcellular location">
    <subcellularLocation>
        <location evidence="1">Membrane</location>
    </subcellularLocation>
</comment>
<evidence type="ECO:0000313" key="9">
    <source>
        <dbReference type="EMBL" id="CAF1336745.1"/>
    </source>
</evidence>
<comment type="similarity">
    <text evidence="2">Belongs to the CD36 family.</text>
</comment>
<dbReference type="GO" id="GO:0016020">
    <property type="term" value="C:membrane"/>
    <property type="evidence" value="ECO:0007669"/>
    <property type="project" value="UniProtKB-SubCell"/>
</dbReference>
<proteinExistence type="inferred from homology"/>